<evidence type="ECO:0000313" key="1">
    <source>
        <dbReference type="EMBL" id="VAX17712.1"/>
    </source>
</evidence>
<gene>
    <name evidence="1" type="ORF">MNBD_NITROSPINAE01-1196</name>
</gene>
<dbReference type="InterPro" id="IPR013783">
    <property type="entry name" value="Ig-like_fold"/>
</dbReference>
<dbReference type="AlphaFoldDB" id="A0A3B1BNY4"/>
<name>A0A3B1BNY4_9ZZZZ</name>
<organism evidence="1">
    <name type="scientific">hydrothermal vent metagenome</name>
    <dbReference type="NCBI Taxonomy" id="652676"/>
    <lineage>
        <taxon>unclassified sequences</taxon>
        <taxon>metagenomes</taxon>
        <taxon>ecological metagenomes</taxon>
    </lineage>
</organism>
<sequence length="438" mass="47888">MGVFAFSQKINSKIVVNVVFRKQFFFPLVLVALVAIVSCGGGGGGGTGSSSVSGTCGDNATSFSIFCISPVDNSAFVTDSLLQFVITNLESHSYTDGKYSISIFADNLLSEPLEEVDGLTEDENGTVTWAPTITLGSDKVYYWRFSAVFTTSNNKQELETGSFALYTLGSGTLNPIGPRNSGHMDINLSGAFRFAVANLLNSSGPTITYDFELYRDPDMTDLVDSAYDVPQVNSGIHTSWITSAELAQESFYYWRVKPTFNGTPLEWSGPFYFQVKNYCELSGPPYAYYAIEWWRVRECNELLFTNMDEALGRPNASGLTNSEYRGFLSIDFGGELVVEMGSTVLNGSGNDIRVYEYVSTEFIEVFAGMSETGPWYSLGSKWCGEYCDFDLGAGGVSYAKYIKVKDLWHITGSCHASAGADIDAITEIHPFSSSDMCG</sequence>
<dbReference type="EMBL" id="UOGC01000058">
    <property type="protein sequence ID" value="VAX17712.1"/>
    <property type="molecule type" value="Genomic_DNA"/>
</dbReference>
<reference evidence="1" key="1">
    <citation type="submission" date="2018-06" db="EMBL/GenBank/DDBJ databases">
        <authorList>
            <person name="Zhirakovskaya E."/>
        </authorList>
    </citation>
    <scope>NUCLEOTIDE SEQUENCE</scope>
</reference>
<protein>
    <submittedName>
        <fullName evidence="1">Uncharacterized protein</fullName>
    </submittedName>
</protein>
<proteinExistence type="predicted"/>
<dbReference type="Gene3D" id="2.60.40.10">
    <property type="entry name" value="Immunoglobulins"/>
    <property type="match status" value="1"/>
</dbReference>
<accession>A0A3B1BNY4</accession>